<dbReference type="EMBL" id="LAYZ01000023">
    <property type="protein sequence ID" value="KKK34325.1"/>
    <property type="molecule type" value="Genomic_DNA"/>
</dbReference>
<dbReference type="SMART" id="SM00506">
    <property type="entry name" value="A1pp"/>
    <property type="match status" value="1"/>
</dbReference>
<dbReference type="STRING" id="1432562.WN59_08240"/>
<feature type="domain" description="Macro" evidence="4">
    <location>
        <begin position="82"/>
        <end position="274"/>
    </location>
</feature>
<evidence type="ECO:0000256" key="1">
    <source>
        <dbReference type="ARBA" id="ARBA00018852"/>
    </source>
</evidence>
<protein>
    <recommendedName>
        <fullName evidence="1">Protein-ADP-ribose hydrolase</fullName>
    </recommendedName>
</protein>
<comment type="caution">
    <text evidence="5">The sequence shown here is derived from an EMBL/GenBank/DDBJ whole genome shotgun (WGS) entry which is preliminary data.</text>
</comment>
<sequence>MTQKTGLTDDILFILRNEKAGTQDIEIPEDYKAKRRLVRALLNIRQPLPLDKEMMAKLDTLLQIELEEKALIETEQIETVRKQYPDSSISQADKMALWTGDITAVRADAVVNAANKALLGSMQPLGASVDNAIHSAAGPMLRDDCAEIIHLQKNEEQTGDAKITRGYNLPAKYVIHTVGPAVEQGGGLTEGHQELLSSSYISCLELATQMDDIRTLVFPSISTGESGFPVQQAAEIAVGTVNEWLEKNDHHFSKIIFDVDGEFHREIYLNILEK</sequence>
<comment type="similarity">
    <text evidence="3">Belongs to the MacroD-type family. Zn-Macro subfamily.</text>
</comment>
<evidence type="ECO:0000313" key="5">
    <source>
        <dbReference type="EMBL" id="KKK34325.1"/>
    </source>
</evidence>
<dbReference type="Gene3D" id="3.40.220.10">
    <property type="entry name" value="Leucine Aminopeptidase, subunit E, domain 1"/>
    <property type="match status" value="1"/>
</dbReference>
<organism evidence="5 6">
    <name type="scientific">Salinicoccus sediminis</name>
    <dbReference type="NCBI Taxonomy" id="1432562"/>
    <lineage>
        <taxon>Bacteria</taxon>
        <taxon>Bacillati</taxon>
        <taxon>Bacillota</taxon>
        <taxon>Bacilli</taxon>
        <taxon>Bacillales</taxon>
        <taxon>Staphylococcaceae</taxon>
        <taxon>Salinicoccus</taxon>
    </lineage>
</organism>
<dbReference type="InterPro" id="IPR002589">
    <property type="entry name" value="Macro_dom"/>
</dbReference>
<comment type="catalytic activity">
    <reaction evidence="2">
        <text>4-O-(ADP-D-ribosyl)-L-aspartyl-[protein] + H2O = L-aspartyl-[protein] + ADP-D-ribose + H(+)</text>
        <dbReference type="Rhea" id="RHEA:54428"/>
        <dbReference type="Rhea" id="RHEA-COMP:9867"/>
        <dbReference type="Rhea" id="RHEA-COMP:13832"/>
        <dbReference type="ChEBI" id="CHEBI:15377"/>
        <dbReference type="ChEBI" id="CHEBI:15378"/>
        <dbReference type="ChEBI" id="CHEBI:29961"/>
        <dbReference type="ChEBI" id="CHEBI:57967"/>
        <dbReference type="ChEBI" id="CHEBI:138102"/>
    </reaction>
    <physiologicalReaction direction="left-to-right" evidence="2">
        <dbReference type="Rhea" id="RHEA:54429"/>
    </physiologicalReaction>
</comment>
<evidence type="ECO:0000313" key="6">
    <source>
        <dbReference type="Proteomes" id="UP000034287"/>
    </source>
</evidence>
<keyword evidence="6" id="KW-1185">Reference proteome</keyword>
<dbReference type="PANTHER" id="PTHR11106">
    <property type="entry name" value="GANGLIOSIDE INDUCED DIFFERENTIATION ASSOCIATED PROTEIN 2-RELATED"/>
    <property type="match status" value="1"/>
</dbReference>
<dbReference type="PANTHER" id="PTHR11106:SF27">
    <property type="entry name" value="MACRO DOMAIN-CONTAINING PROTEIN"/>
    <property type="match status" value="1"/>
</dbReference>
<dbReference type="AlphaFoldDB" id="A0A0M2SNZ5"/>
<evidence type="ECO:0000256" key="2">
    <source>
        <dbReference type="ARBA" id="ARBA00048482"/>
    </source>
</evidence>
<accession>A0A0M2SNZ5</accession>
<evidence type="ECO:0000256" key="3">
    <source>
        <dbReference type="ARBA" id="ARBA00093459"/>
    </source>
</evidence>
<dbReference type="PROSITE" id="PS51154">
    <property type="entry name" value="MACRO"/>
    <property type="match status" value="1"/>
</dbReference>
<dbReference type="CDD" id="cd02908">
    <property type="entry name" value="Macro_OAADPr_deacetylase"/>
    <property type="match status" value="1"/>
</dbReference>
<name>A0A0M2SNZ5_9STAP</name>
<dbReference type="InterPro" id="IPR043472">
    <property type="entry name" value="Macro_dom-like"/>
</dbReference>
<gene>
    <name evidence="5" type="ORF">WN59_08240</name>
</gene>
<dbReference type="PATRIC" id="fig|1432562.3.peg.1618"/>
<evidence type="ECO:0000259" key="4">
    <source>
        <dbReference type="PROSITE" id="PS51154"/>
    </source>
</evidence>
<dbReference type="Pfam" id="PF01661">
    <property type="entry name" value="Macro"/>
    <property type="match status" value="1"/>
</dbReference>
<reference evidence="5 6" key="1">
    <citation type="submission" date="2015-04" db="EMBL/GenBank/DDBJ databases">
        <title>Taxonomic description and genome sequence of Salinicoccus sediminis sp. nov., a novel hyper halotolerant bacterium isolated from marine sediment.</title>
        <authorList>
            <person name="Mathan Kumar R."/>
            <person name="Kaur G."/>
            <person name="Kumar N."/>
            <person name="Kumar A."/>
            <person name="Singh N.K."/>
            <person name="Kaur N."/>
            <person name="Mayilraj S."/>
        </authorList>
    </citation>
    <scope>NUCLEOTIDE SEQUENCE [LARGE SCALE GENOMIC DNA]</scope>
    <source>
        <strain evidence="5 6">SV-16</strain>
    </source>
</reference>
<dbReference type="Proteomes" id="UP000034287">
    <property type="component" value="Unassembled WGS sequence"/>
</dbReference>
<dbReference type="SUPFAM" id="SSF52949">
    <property type="entry name" value="Macro domain-like"/>
    <property type="match status" value="1"/>
</dbReference>
<dbReference type="NCBIfam" id="NF003163">
    <property type="entry name" value="PRK04143.1"/>
    <property type="match status" value="1"/>
</dbReference>
<proteinExistence type="inferred from homology"/>